<reference evidence="3" key="1">
    <citation type="journal article" date="2011" name="Nature">
        <title>Genome sequence and analysis of the tuber crop potato.</title>
        <authorList>
            <consortium name="The Potato Genome Sequencing Consortium"/>
        </authorList>
    </citation>
    <scope>NUCLEOTIDE SEQUENCE [LARGE SCALE GENOMIC DNA]</scope>
    <source>
        <strain evidence="3">cv. DM1-3 516 R44</strain>
    </source>
</reference>
<accession>M1DNW7</accession>
<dbReference type="PaxDb" id="4113-PGSC0003DMT400092014"/>
<organism evidence="2 3">
    <name type="scientific">Solanum tuberosum</name>
    <name type="common">Potato</name>
    <dbReference type="NCBI Taxonomy" id="4113"/>
    <lineage>
        <taxon>Eukaryota</taxon>
        <taxon>Viridiplantae</taxon>
        <taxon>Streptophyta</taxon>
        <taxon>Embryophyta</taxon>
        <taxon>Tracheophyta</taxon>
        <taxon>Spermatophyta</taxon>
        <taxon>Magnoliopsida</taxon>
        <taxon>eudicotyledons</taxon>
        <taxon>Gunneridae</taxon>
        <taxon>Pentapetalae</taxon>
        <taxon>asterids</taxon>
        <taxon>lamiids</taxon>
        <taxon>Solanales</taxon>
        <taxon>Solanaceae</taxon>
        <taxon>Solanoideae</taxon>
        <taxon>Solaneae</taxon>
        <taxon>Solanum</taxon>
    </lineage>
</organism>
<reference evidence="2" key="2">
    <citation type="submission" date="2015-06" db="UniProtKB">
        <authorList>
            <consortium name="EnsemblPlants"/>
        </authorList>
    </citation>
    <scope>IDENTIFICATION</scope>
    <source>
        <strain evidence="2">DM1-3 516 R44</strain>
    </source>
</reference>
<dbReference type="HOGENOM" id="CLU_2162915_0_0_1"/>
<dbReference type="AlphaFoldDB" id="M1DNW7"/>
<sequence>MATRRAYARRNMRENEEQEAPPQAPQVLVDALAEKVSNAEFKAAFQMLAQAVTAQTNREVRPWSVVQSPRSQVAEPNDGPPGWAVGQTTVRRLGPSVAVVSYYYRVSWVVS</sequence>
<proteinExistence type="predicted"/>
<keyword evidence="3" id="KW-1185">Reference proteome</keyword>
<dbReference type="EnsemblPlants" id="PGSC0003DMT400092014">
    <property type="protein sequence ID" value="PGSC0003DMT400092014"/>
    <property type="gene ID" value="PGSC0003DMG400041585"/>
</dbReference>
<dbReference type="InParanoid" id="M1DNW7"/>
<dbReference type="Proteomes" id="UP000011115">
    <property type="component" value="Unassembled WGS sequence"/>
</dbReference>
<protein>
    <recommendedName>
        <fullName evidence="4">Gag-pol polyprotein</fullName>
    </recommendedName>
</protein>
<evidence type="ECO:0000313" key="3">
    <source>
        <dbReference type="Proteomes" id="UP000011115"/>
    </source>
</evidence>
<evidence type="ECO:0008006" key="4">
    <source>
        <dbReference type="Google" id="ProtNLM"/>
    </source>
</evidence>
<evidence type="ECO:0000313" key="2">
    <source>
        <dbReference type="EnsemblPlants" id="PGSC0003DMT400092014"/>
    </source>
</evidence>
<dbReference type="Gramene" id="PGSC0003DMT400092014">
    <property type="protein sequence ID" value="PGSC0003DMT400092014"/>
    <property type="gene ID" value="PGSC0003DMG400041585"/>
</dbReference>
<name>M1DNW7_SOLTU</name>
<evidence type="ECO:0000256" key="1">
    <source>
        <dbReference type="SAM" id="MobiDB-lite"/>
    </source>
</evidence>
<feature type="compositionally biased region" description="Basic residues" evidence="1">
    <location>
        <begin position="1"/>
        <end position="10"/>
    </location>
</feature>
<feature type="region of interest" description="Disordered" evidence="1">
    <location>
        <begin position="1"/>
        <end position="25"/>
    </location>
</feature>